<organism evidence="4">
    <name type="scientific">Aureococcus anophagefferens</name>
    <name type="common">Harmful bloom alga</name>
    <dbReference type="NCBI Taxonomy" id="44056"/>
    <lineage>
        <taxon>Eukaryota</taxon>
        <taxon>Sar</taxon>
        <taxon>Stramenopiles</taxon>
        <taxon>Ochrophyta</taxon>
        <taxon>Pelagophyceae</taxon>
        <taxon>Pelagomonadales</taxon>
        <taxon>Pelagomonadaceae</taxon>
        <taxon>Aureococcus</taxon>
    </lineage>
</organism>
<dbReference type="InterPro" id="IPR001251">
    <property type="entry name" value="CRAL-TRIO_dom"/>
</dbReference>
<evidence type="ECO:0000256" key="1">
    <source>
        <dbReference type="SAM" id="MobiDB-lite"/>
    </source>
</evidence>
<dbReference type="AlphaFoldDB" id="F0XX24"/>
<gene>
    <name evidence="3" type="primary">CRB</name>
    <name evidence="3" type="ORF">AURANDRAFT_60415</name>
</gene>
<dbReference type="Proteomes" id="UP000002729">
    <property type="component" value="Unassembled WGS sequence"/>
</dbReference>
<feature type="compositionally biased region" description="Pro residues" evidence="1">
    <location>
        <begin position="44"/>
        <end position="69"/>
    </location>
</feature>
<evidence type="ECO:0000259" key="2">
    <source>
        <dbReference type="PROSITE" id="PS50191"/>
    </source>
</evidence>
<keyword evidence="4" id="KW-1185">Reference proteome</keyword>
<feature type="domain" description="CRAL-TRIO" evidence="2">
    <location>
        <begin position="262"/>
        <end position="433"/>
    </location>
</feature>
<dbReference type="EMBL" id="GL833120">
    <property type="protein sequence ID" value="EGB13213.1"/>
    <property type="molecule type" value="Genomic_DNA"/>
</dbReference>
<dbReference type="SUPFAM" id="SSF52087">
    <property type="entry name" value="CRAL/TRIO domain"/>
    <property type="match status" value="1"/>
</dbReference>
<name>F0XX24_AURAN</name>
<dbReference type="KEGG" id="aaf:AURANDRAFT_60415"/>
<sequence>MLERRRATLDAWLKAAAAAAPREEVDRFLARPRRSAAEAREPATKPPAPKPAPKPAAVAPEPPPPPPPRTTASTAAAAALWTLLAVTTLALGPEAGVACAAAALLGSRAFAASAAPAAVEPSREDPSDGAAKIADEAVEAADAPKKTKALLLEEEDETRSPELKALRIFVVKTYLGGAPIPLALNDDNWLQAALQGLLNRADRHEEWAKWKVWFAIEYRNKAAAADAGPTRVVDARLARVIEDEAGTDVSNADMPLLTSERLARAGRTLREGGLYIYGRDADQRPVVWCRSAKIDMRGLGRAGVKDWVDAVASLFELCCLASNGRPKYGFTYIEHSGDEASRIPAWTGLRVVRGAVEMGLKGFPERGNSFTTLNASRINRVLFALAAPFMSPPLRARMFLLPGGADATERAAEILGGAHKVPDFLGGPRAHVLPRTADGDVDFVELVDRLRKET</sequence>
<dbReference type="InParanoid" id="F0XX24"/>
<dbReference type="Gene3D" id="3.40.525.10">
    <property type="entry name" value="CRAL-TRIO lipid binding domain"/>
    <property type="match status" value="1"/>
</dbReference>
<protein>
    <submittedName>
        <fullName evidence="3">Uncharacterized protein CRB</fullName>
    </submittedName>
</protein>
<dbReference type="eggNOG" id="ENOG502SZ1M">
    <property type="taxonomic scope" value="Eukaryota"/>
</dbReference>
<accession>F0XX24</accession>
<feature type="region of interest" description="Disordered" evidence="1">
    <location>
        <begin position="20"/>
        <end position="73"/>
    </location>
</feature>
<feature type="compositionally biased region" description="Basic and acidic residues" evidence="1">
    <location>
        <begin position="21"/>
        <end position="43"/>
    </location>
</feature>
<proteinExistence type="predicted"/>
<dbReference type="InterPro" id="IPR036865">
    <property type="entry name" value="CRAL-TRIO_dom_sf"/>
</dbReference>
<dbReference type="Pfam" id="PF00650">
    <property type="entry name" value="CRAL_TRIO"/>
    <property type="match status" value="1"/>
</dbReference>
<dbReference type="GeneID" id="20223001"/>
<reference evidence="3 4" key="1">
    <citation type="journal article" date="2011" name="Proc. Natl. Acad. Sci. U.S.A.">
        <title>Niche of harmful alga Aureococcus anophagefferens revealed through ecogenomics.</title>
        <authorList>
            <person name="Gobler C.J."/>
            <person name="Berry D.L."/>
            <person name="Dyhrman S.T."/>
            <person name="Wilhelm S.W."/>
            <person name="Salamov A."/>
            <person name="Lobanov A.V."/>
            <person name="Zhang Y."/>
            <person name="Collier J.L."/>
            <person name="Wurch L.L."/>
            <person name="Kustka A.B."/>
            <person name="Dill B.D."/>
            <person name="Shah M."/>
            <person name="VerBerkmoes N.C."/>
            <person name="Kuo A."/>
            <person name="Terry A."/>
            <person name="Pangilinan J."/>
            <person name="Lindquist E.A."/>
            <person name="Lucas S."/>
            <person name="Paulsen I.T."/>
            <person name="Hattenrath-Lehmann T.K."/>
            <person name="Talmage S.C."/>
            <person name="Walker E.A."/>
            <person name="Koch F."/>
            <person name="Burson A.M."/>
            <person name="Marcoval M.A."/>
            <person name="Tang Y.Z."/>
            <person name="Lecleir G.R."/>
            <person name="Coyne K.J."/>
            <person name="Berg G.M."/>
            <person name="Bertrand E.M."/>
            <person name="Saito M.A."/>
            <person name="Gladyshev V.N."/>
            <person name="Grigoriev I.V."/>
        </authorList>
    </citation>
    <scope>NUCLEOTIDE SEQUENCE [LARGE SCALE GENOMIC DNA]</scope>
    <source>
        <strain evidence="4">CCMP 1984</strain>
    </source>
</reference>
<evidence type="ECO:0000313" key="3">
    <source>
        <dbReference type="EMBL" id="EGB13213.1"/>
    </source>
</evidence>
<evidence type="ECO:0000313" key="4">
    <source>
        <dbReference type="Proteomes" id="UP000002729"/>
    </source>
</evidence>
<dbReference type="PROSITE" id="PS50191">
    <property type="entry name" value="CRAL_TRIO"/>
    <property type="match status" value="1"/>
</dbReference>
<dbReference type="RefSeq" id="XP_009032804.1">
    <property type="nucleotide sequence ID" value="XM_009034556.1"/>
</dbReference>